<sequence length="117" mass="12566">MRHHNIVLVLVLSIFLLCLQLGKSSRLLLLHDQGEEALLKDKSLFLNSLQKGPVPPSGPSGCTNIPGSGGGACPINEMHFAGGAPPRRGGRGRSSTAVNRFLWGGHSTEEMNEISYY</sequence>
<organism evidence="2 3">
    <name type="scientific">Erythranthe guttata</name>
    <name type="common">Yellow monkey flower</name>
    <name type="synonym">Mimulus guttatus</name>
    <dbReference type="NCBI Taxonomy" id="4155"/>
    <lineage>
        <taxon>Eukaryota</taxon>
        <taxon>Viridiplantae</taxon>
        <taxon>Streptophyta</taxon>
        <taxon>Embryophyta</taxon>
        <taxon>Tracheophyta</taxon>
        <taxon>Spermatophyta</taxon>
        <taxon>Magnoliopsida</taxon>
        <taxon>eudicotyledons</taxon>
        <taxon>Gunneridae</taxon>
        <taxon>Pentapetalae</taxon>
        <taxon>asterids</taxon>
        <taxon>lamiids</taxon>
        <taxon>Lamiales</taxon>
        <taxon>Phrymaceae</taxon>
        <taxon>Erythranthe</taxon>
    </lineage>
</organism>
<keyword evidence="3" id="KW-1185">Reference proteome</keyword>
<dbReference type="Proteomes" id="UP000030748">
    <property type="component" value="Unassembled WGS sequence"/>
</dbReference>
<dbReference type="PANTHER" id="PTHR33592:SF5">
    <property type="entry name" value="TRANSMEMBRANE PROTEIN"/>
    <property type="match status" value="1"/>
</dbReference>
<gene>
    <name evidence="2" type="ORF">MIMGU_mgv1a016550mg</name>
</gene>
<evidence type="ECO:0000256" key="1">
    <source>
        <dbReference type="SAM" id="SignalP"/>
    </source>
</evidence>
<evidence type="ECO:0000313" key="3">
    <source>
        <dbReference type="Proteomes" id="UP000030748"/>
    </source>
</evidence>
<name>A0A022R2E7_ERYGU</name>
<proteinExistence type="predicted"/>
<accession>A0A022R2E7</accession>
<evidence type="ECO:0000313" key="2">
    <source>
        <dbReference type="EMBL" id="EYU32985.1"/>
    </source>
</evidence>
<dbReference type="EMBL" id="KI630810">
    <property type="protein sequence ID" value="EYU32985.1"/>
    <property type="molecule type" value="Genomic_DNA"/>
</dbReference>
<feature type="chain" id="PRO_5001507722" evidence="1">
    <location>
        <begin position="25"/>
        <end position="117"/>
    </location>
</feature>
<dbReference type="PANTHER" id="PTHR33592">
    <property type="entry name" value="TRANSMEMBRANE PROTEIN"/>
    <property type="match status" value="1"/>
</dbReference>
<dbReference type="eggNOG" id="ENOG502SBRE">
    <property type="taxonomic scope" value="Eukaryota"/>
</dbReference>
<dbReference type="AlphaFoldDB" id="A0A022R2E7"/>
<reference evidence="2 3" key="1">
    <citation type="journal article" date="2013" name="Proc. Natl. Acad. Sci. U.S.A.">
        <title>Fine-scale variation in meiotic recombination in Mimulus inferred from population shotgun sequencing.</title>
        <authorList>
            <person name="Hellsten U."/>
            <person name="Wright K.M."/>
            <person name="Jenkins J."/>
            <person name="Shu S."/>
            <person name="Yuan Y."/>
            <person name="Wessler S.R."/>
            <person name="Schmutz J."/>
            <person name="Willis J.H."/>
            <person name="Rokhsar D.S."/>
        </authorList>
    </citation>
    <scope>NUCLEOTIDE SEQUENCE [LARGE SCALE GENOMIC DNA]</scope>
    <source>
        <strain evidence="3">cv. DUN x IM62</strain>
    </source>
</reference>
<feature type="signal peptide" evidence="1">
    <location>
        <begin position="1"/>
        <end position="24"/>
    </location>
</feature>
<protein>
    <submittedName>
        <fullName evidence="2">Uncharacterized protein</fullName>
    </submittedName>
</protein>
<keyword evidence="1" id="KW-0732">Signal</keyword>